<feature type="active site" evidence="3">
    <location>
        <position position="258"/>
    </location>
</feature>
<dbReference type="AlphaFoldDB" id="A0AAN1XV12"/>
<dbReference type="PROSITE" id="PS00687">
    <property type="entry name" value="ALDEHYDE_DEHYDR_GLU"/>
    <property type="match status" value="1"/>
</dbReference>
<name>A0AAN1XV12_UNVUL</name>
<feature type="domain" description="Aldehyde dehydrogenase" evidence="5">
    <location>
        <begin position="29"/>
        <end position="485"/>
    </location>
</feature>
<dbReference type="GO" id="GO:0016620">
    <property type="term" value="F:oxidoreductase activity, acting on the aldehyde or oxo group of donors, NAD or NADP as acceptor"/>
    <property type="evidence" value="ECO:0007669"/>
    <property type="project" value="InterPro"/>
</dbReference>
<dbReference type="Gene3D" id="3.40.309.10">
    <property type="entry name" value="Aldehyde Dehydrogenase, Chain A, domain 2"/>
    <property type="match status" value="1"/>
</dbReference>
<dbReference type="InterPro" id="IPR016163">
    <property type="entry name" value="Ald_DH_C"/>
</dbReference>
<keyword evidence="7" id="KW-1185">Reference proteome</keyword>
<organism evidence="6 7">
    <name type="scientific">Vulcanimicrobium alpinum</name>
    <dbReference type="NCBI Taxonomy" id="3016050"/>
    <lineage>
        <taxon>Bacteria</taxon>
        <taxon>Bacillati</taxon>
        <taxon>Vulcanimicrobiota</taxon>
        <taxon>Vulcanimicrobiia</taxon>
        <taxon>Vulcanimicrobiales</taxon>
        <taxon>Vulcanimicrobiaceae</taxon>
        <taxon>Vulcanimicrobium</taxon>
    </lineage>
</organism>
<dbReference type="Proteomes" id="UP001317532">
    <property type="component" value="Chromosome"/>
</dbReference>
<accession>A0AAN1XV12</accession>
<dbReference type="InterPro" id="IPR016161">
    <property type="entry name" value="Ald_DH/histidinol_DH"/>
</dbReference>
<dbReference type="PANTHER" id="PTHR11699">
    <property type="entry name" value="ALDEHYDE DEHYDROGENASE-RELATED"/>
    <property type="match status" value="1"/>
</dbReference>
<dbReference type="FunFam" id="3.40.605.10:FF:000007">
    <property type="entry name" value="NAD/NADP-dependent betaine aldehyde dehydrogenase"/>
    <property type="match status" value="1"/>
</dbReference>
<dbReference type="KEGG" id="vab:WPS_11900"/>
<dbReference type="SUPFAM" id="SSF53720">
    <property type="entry name" value="ALDH-like"/>
    <property type="match status" value="1"/>
</dbReference>
<dbReference type="Gene3D" id="3.40.605.10">
    <property type="entry name" value="Aldehyde Dehydrogenase, Chain A, domain 1"/>
    <property type="match status" value="1"/>
</dbReference>
<proteinExistence type="inferred from homology"/>
<protein>
    <submittedName>
        <fullName evidence="6">Aldehyde dehydrogenase</fullName>
    </submittedName>
</protein>
<dbReference type="Pfam" id="PF00171">
    <property type="entry name" value="Aldedh"/>
    <property type="match status" value="1"/>
</dbReference>
<dbReference type="InterPro" id="IPR016162">
    <property type="entry name" value="Ald_DH_N"/>
</dbReference>
<reference evidence="6 7" key="1">
    <citation type="journal article" date="2022" name="ISME Commun">
        <title>Vulcanimicrobium alpinus gen. nov. sp. nov., the first cultivated representative of the candidate phylum 'Eremiobacterota', is a metabolically versatile aerobic anoxygenic phototroph.</title>
        <authorList>
            <person name="Yabe S."/>
            <person name="Muto K."/>
            <person name="Abe K."/>
            <person name="Yokota A."/>
            <person name="Staudigel H."/>
            <person name="Tebo B.M."/>
        </authorList>
    </citation>
    <scope>NUCLEOTIDE SEQUENCE [LARGE SCALE GENOMIC DNA]</scope>
    <source>
        <strain evidence="6 7">WC8-2</strain>
    </source>
</reference>
<dbReference type="InterPro" id="IPR029510">
    <property type="entry name" value="Ald_DH_CS_GLU"/>
</dbReference>
<evidence type="ECO:0000256" key="4">
    <source>
        <dbReference type="RuleBase" id="RU003345"/>
    </source>
</evidence>
<evidence type="ECO:0000313" key="7">
    <source>
        <dbReference type="Proteomes" id="UP001317532"/>
    </source>
</evidence>
<evidence type="ECO:0000313" key="6">
    <source>
        <dbReference type="EMBL" id="BDE05914.1"/>
    </source>
</evidence>
<gene>
    <name evidence="6" type="ORF">WPS_11900</name>
</gene>
<dbReference type="InterPro" id="IPR015590">
    <property type="entry name" value="Aldehyde_DH_dom"/>
</dbReference>
<dbReference type="EMBL" id="AP025523">
    <property type="protein sequence ID" value="BDE05914.1"/>
    <property type="molecule type" value="Genomic_DNA"/>
</dbReference>
<evidence type="ECO:0000256" key="3">
    <source>
        <dbReference type="PROSITE-ProRule" id="PRU10007"/>
    </source>
</evidence>
<evidence type="ECO:0000256" key="2">
    <source>
        <dbReference type="ARBA" id="ARBA00023002"/>
    </source>
</evidence>
<evidence type="ECO:0000259" key="5">
    <source>
        <dbReference type="Pfam" id="PF00171"/>
    </source>
</evidence>
<dbReference type="FunFam" id="3.40.309.10:FF:000012">
    <property type="entry name" value="Betaine aldehyde dehydrogenase"/>
    <property type="match status" value="1"/>
</dbReference>
<evidence type="ECO:0000256" key="1">
    <source>
        <dbReference type="ARBA" id="ARBA00009986"/>
    </source>
</evidence>
<comment type="similarity">
    <text evidence="1 4">Belongs to the aldehyde dehydrogenase family.</text>
</comment>
<sequence>MSTQDVHARAFAEPFAMLIDGALCGAEDGATFATVNPSTEAALADVPLAGREQVARAVDAAQRASAAWRGASLPERIAAVTRTIEILREHAEELSYLDALDGGLVLAEARKDVALAGAWIGYMLGAAMEVKGHTLPFADRGWLLTKREPYGVVARIGAFNHPLLFTAGKIAAPLLMGNAVIVKTPEQAPLSSLLFGRLVRDVFPPGVLQILSGDGPTTGDALVRHPRVKRIALIGSVETAMRIQRSAAETAVKHVTLELGGKNAMIVFPDADLDRAVEGATSSTNMQQSAGQSCGSITRLFLHESVHDAFVERLAARVAQIAVGDPLAPGTQMGPLVSEAQYRRVLGYIDAGRSEGASVVTGGVAPAWREKGFFVEPTVFGGVTPAMRIAREEIFGPVLSVLRWSDREAMLAQANAVELGLTGSVWTRDLATAMECADALDSGYVWVNGAARHFIGAPFGGHKNSGVDVEESIEELYSYTQSKTISLCA</sequence>
<keyword evidence="2 4" id="KW-0560">Oxidoreductase</keyword>